<dbReference type="Pfam" id="PF00171">
    <property type="entry name" value="Aldedh"/>
    <property type="match status" value="1"/>
</dbReference>
<dbReference type="PROSITE" id="PS00070">
    <property type="entry name" value="ALDEHYDE_DEHYDR_CYS"/>
    <property type="match status" value="1"/>
</dbReference>
<dbReference type="InterPro" id="IPR050485">
    <property type="entry name" value="Proline_metab_enzyme"/>
</dbReference>
<dbReference type="EC" id="1.2.1.88" evidence="2"/>
<proteinExistence type="inferred from homology"/>
<dbReference type="AlphaFoldDB" id="A0A1J5MXH1"/>
<dbReference type="InterPro" id="IPR002872">
    <property type="entry name" value="Proline_DH_dom"/>
</dbReference>
<dbReference type="InterPro" id="IPR016162">
    <property type="entry name" value="Ald_DH_N"/>
</dbReference>
<feature type="active site" evidence="8 9">
    <location>
        <position position="757"/>
    </location>
</feature>
<reference evidence="14 15" key="1">
    <citation type="submission" date="2015-09" db="EMBL/GenBank/DDBJ databases">
        <title>Genome of Desulfovibrio dechloracetivorans BerOc1, a mercury methylating strain isolated from highly hydrocarbons and metals contaminated coastal sediments.</title>
        <authorList>
            <person name="Goni Urriza M."/>
            <person name="Gassie C."/>
            <person name="Bouchez O."/>
            <person name="Klopp C."/>
            <person name="Ranchou-Peyruse A."/>
            <person name="Remy G."/>
        </authorList>
    </citation>
    <scope>NUCLEOTIDE SEQUENCE [LARGE SCALE GENOMIC DNA]</scope>
    <source>
        <strain evidence="14 15">BerOc1</strain>
    </source>
</reference>
<dbReference type="RefSeq" id="WP_071546677.1">
    <property type="nucleotide sequence ID" value="NZ_LKAQ01000004.1"/>
</dbReference>
<dbReference type="GO" id="GO:0010133">
    <property type="term" value="P:L-proline catabolic process to L-glutamate"/>
    <property type="evidence" value="ECO:0007669"/>
    <property type="project" value="UniProtKB-UniPathway"/>
</dbReference>
<dbReference type="GO" id="GO:0004657">
    <property type="term" value="F:proline dehydrogenase activity"/>
    <property type="evidence" value="ECO:0007669"/>
    <property type="project" value="InterPro"/>
</dbReference>
<name>A0A1J5MXH1_9BACT</name>
<dbReference type="PANTHER" id="PTHR42862">
    <property type="entry name" value="DELTA-1-PYRROLINE-5-CARBOXYLATE DEHYDROGENASE 1, ISOFORM A-RELATED"/>
    <property type="match status" value="1"/>
</dbReference>
<evidence type="ECO:0000256" key="1">
    <source>
        <dbReference type="ARBA" id="ARBA00004786"/>
    </source>
</evidence>
<dbReference type="InterPro" id="IPR029510">
    <property type="entry name" value="Ald_DH_CS_GLU"/>
</dbReference>
<feature type="domain" description="Aldehyde dehydrogenase" evidence="11">
    <location>
        <begin position="521"/>
        <end position="984"/>
    </location>
</feature>
<gene>
    <name evidence="14" type="primary">rocA1</name>
    <name evidence="14" type="ORF">BerOc1_03219</name>
</gene>
<evidence type="ECO:0000256" key="3">
    <source>
        <dbReference type="ARBA" id="ARBA00023002"/>
    </source>
</evidence>
<accession>A0A1J5MXH1</accession>
<evidence type="ECO:0000256" key="8">
    <source>
        <dbReference type="PIRSR" id="PIRSR000197-1"/>
    </source>
</evidence>
<dbReference type="Pfam" id="PF18083">
    <property type="entry name" value="PutA_N"/>
    <property type="match status" value="1"/>
</dbReference>
<keyword evidence="4" id="KW-0520">NAD</keyword>
<dbReference type="FunFam" id="3.40.605.10:FF:000045">
    <property type="entry name" value="1-pyrroline-5-carboxylate dehydrogenase 1"/>
    <property type="match status" value="1"/>
</dbReference>
<dbReference type="InterPro" id="IPR005932">
    <property type="entry name" value="RocA"/>
</dbReference>
<dbReference type="FunFam" id="3.40.309.10:FF:000005">
    <property type="entry name" value="1-pyrroline-5-carboxylate dehydrogenase 1"/>
    <property type="match status" value="1"/>
</dbReference>
<evidence type="ECO:0000259" key="12">
    <source>
        <dbReference type="Pfam" id="PF01619"/>
    </source>
</evidence>
<evidence type="ECO:0000313" key="15">
    <source>
        <dbReference type="Proteomes" id="UP000181901"/>
    </source>
</evidence>
<dbReference type="InterPro" id="IPR016160">
    <property type="entry name" value="Ald_DH_CS_CYS"/>
</dbReference>
<dbReference type="SUPFAM" id="SSF51730">
    <property type="entry name" value="FAD-linked oxidoreductase"/>
    <property type="match status" value="1"/>
</dbReference>
<dbReference type="InterPro" id="IPR025703">
    <property type="entry name" value="Bifunct_PutA"/>
</dbReference>
<evidence type="ECO:0000256" key="4">
    <source>
        <dbReference type="ARBA" id="ARBA00023027"/>
    </source>
</evidence>
<evidence type="ECO:0000313" key="14">
    <source>
        <dbReference type="EMBL" id="OIQ51269.1"/>
    </source>
</evidence>
<dbReference type="GO" id="GO:0009898">
    <property type="term" value="C:cytoplasmic side of plasma membrane"/>
    <property type="evidence" value="ECO:0007669"/>
    <property type="project" value="TreeGrafter"/>
</dbReference>
<evidence type="ECO:0000259" key="11">
    <source>
        <dbReference type="Pfam" id="PF00171"/>
    </source>
</evidence>
<keyword evidence="15" id="KW-1185">Reference proteome</keyword>
<protein>
    <recommendedName>
        <fullName evidence="5">L-glutamate gamma-semialdehyde dehydrogenase</fullName>
        <ecNumber evidence="2">1.2.1.88</ecNumber>
    </recommendedName>
    <alternativeName>
        <fullName evidence="5">L-glutamate gamma-semialdehyde dehydrogenase</fullName>
    </alternativeName>
</protein>
<dbReference type="GO" id="GO:0003842">
    <property type="term" value="F:L-glutamate gamma-semialdehyde dehydrogenase activity"/>
    <property type="evidence" value="ECO:0007669"/>
    <property type="project" value="UniProtKB-EC"/>
</dbReference>
<feature type="domain" description="Proline utilization A N-terminal" evidence="13">
    <location>
        <begin position="9"/>
        <end position="122"/>
    </location>
</feature>
<dbReference type="EMBL" id="LKAQ01000004">
    <property type="protein sequence ID" value="OIQ51269.1"/>
    <property type="molecule type" value="Genomic_DNA"/>
</dbReference>
<dbReference type="SUPFAM" id="SSF53720">
    <property type="entry name" value="ALDH-like"/>
    <property type="match status" value="1"/>
</dbReference>
<dbReference type="InterPro" id="IPR029041">
    <property type="entry name" value="FAD-linked_oxidoreductase-like"/>
</dbReference>
<dbReference type="InterPro" id="IPR015590">
    <property type="entry name" value="Aldehyde_DH_dom"/>
</dbReference>
<feature type="domain" description="Proline dehydrogenase" evidence="12">
    <location>
        <begin position="132"/>
        <end position="436"/>
    </location>
</feature>
<dbReference type="InterPro" id="IPR041514">
    <property type="entry name" value="PutA_N"/>
</dbReference>
<evidence type="ECO:0000256" key="9">
    <source>
        <dbReference type="PROSITE-ProRule" id="PRU10007"/>
    </source>
</evidence>
<evidence type="ECO:0000256" key="7">
    <source>
        <dbReference type="ARBA" id="ARBA00061617"/>
    </source>
</evidence>
<comment type="pathway">
    <text evidence="1">Amino-acid degradation; L-proline degradation into L-glutamate; L-glutamate from L-proline: step 2/2.</text>
</comment>
<dbReference type="Gene3D" id="3.40.605.10">
    <property type="entry name" value="Aldehyde Dehydrogenase, Chain A, domain 1"/>
    <property type="match status" value="1"/>
</dbReference>
<dbReference type="CDD" id="cd07124">
    <property type="entry name" value="ALDH_PutA-P5CDH-RocA"/>
    <property type="match status" value="1"/>
</dbReference>
<comment type="catalytic activity">
    <reaction evidence="6">
        <text>L-glutamate 5-semialdehyde + NAD(+) + H2O = L-glutamate + NADH + 2 H(+)</text>
        <dbReference type="Rhea" id="RHEA:30235"/>
        <dbReference type="ChEBI" id="CHEBI:15377"/>
        <dbReference type="ChEBI" id="CHEBI:15378"/>
        <dbReference type="ChEBI" id="CHEBI:29985"/>
        <dbReference type="ChEBI" id="CHEBI:57540"/>
        <dbReference type="ChEBI" id="CHEBI:57945"/>
        <dbReference type="ChEBI" id="CHEBI:58066"/>
        <dbReference type="EC" id="1.2.1.88"/>
    </reaction>
</comment>
<dbReference type="Proteomes" id="UP000181901">
    <property type="component" value="Unassembled WGS sequence"/>
</dbReference>
<dbReference type="InterPro" id="IPR016161">
    <property type="entry name" value="Ald_DH/histidinol_DH"/>
</dbReference>
<comment type="similarity">
    <text evidence="7">Belongs to the aldehyde dehydrogenase family. RocA subfamily.</text>
</comment>
<dbReference type="PROSITE" id="PS00687">
    <property type="entry name" value="ALDEHYDE_DEHYDR_GLU"/>
    <property type="match status" value="1"/>
</dbReference>
<dbReference type="Pfam" id="PF01619">
    <property type="entry name" value="Pro_dh"/>
    <property type="match status" value="1"/>
</dbReference>
<evidence type="ECO:0000256" key="6">
    <source>
        <dbReference type="ARBA" id="ARBA00048142"/>
    </source>
</evidence>
<dbReference type="GO" id="GO:0003700">
    <property type="term" value="F:DNA-binding transcription factor activity"/>
    <property type="evidence" value="ECO:0007669"/>
    <property type="project" value="InterPro"/>
</dbReference>
<evidence type="ECO:0000256" key="10">
    <source>
        <dbReference type="RuleBase" id="RU003345"/>
    </source>
</evidence>
<dbReference type="Gene3D" id="3.40.309.10">
    <property type="entry name" value="Aldehyde Dehydrogenase, Chain A, domain 2"/>
    <property type="match status" value="1"/>
</dbReference>
<evidence type="ECO:0000259" key="13">
    <source>
        <dbReference type="Pfam" id="PF18083"/>
    </source>
</evidence>
<dbReference type="PIRSF" id="PIRSF000197">
    <property type="entry name" value="Bifunct_PutA"/>
    <property type="match status" value="1"/>
</dbReference>
<dbReference type="OrthoDB" id="9762913at2"/>
<organism evidence="14 15">
    <name type="scientific">Pseudodesulfovibrio hydrargyri</name>
    <dbReference type="NCBI Taxonomy" id="2125990"/>
    <lineage>
        <taxon>Bacteria</taxon>
        <taxon>Pseudomonadati</taxon>
        <taxon>Thermodesulfobacteriota</taxon>
        <taxon>Desulfovibrionia</taxon>
        <taxon>Desulfovibrionales</taxon>
        <taxon>Desulfovibrionaceae</taxon>
    </lineage>
</organism>
<evidence type="ECO:0000256" key="5">
    <source>
        <dbReference type="ARBA" id="ARBA00032259"/>
    </source>
</evidence>
<dbReference type="PANTHER" id="PTHR42862:SF1">
    <property type="entry name" value="DELTA-1-PYRROLINE-5-CARBOXYLATE DEHYDROGENASE 2, ISOFORM A-RELATED"/>
    <property type="match status" value="1"/>
</dbReference>
<dbReference type="InterPro" id="IPR016163">
    <property type="entry name" value="Ald_DH_C"/>
</dbReference>
<comment type="caution">
    <text evidence="14">The sequence shown here is derived from an EMBL/GenBank/DDBJ whole genome shotgun (WGS) entry which is preliminary data.</text>
</comment>
<evidence type="ECO:0000256" key="2">
    <source>
        <dbReference type="ARBA" id="ARBA00012884"/>
    </source>
</evidence>
<feature type="active site" evidence="8">
    <location>
        <position position="791"/>
    </location>
</feature>
<keyword evidence="3 10" id="KW-0560">Oxidoreductase</keyword>
<dbReference type="Gene3D" id="3.20.20.220">
    <property type="match status" value="1"/>
</dbReference>
<dbReference type="UniPathway" id="UPA00261">
    <property type="reaction ID" value="UER00373"/>
</dbReference>
<sequence>MSATPTSLDPRIIARGREFFSSISGESPSVFNKGWWTGKVMDWAMKNEDFKVQMFRFVDVLPYLSTSESLSRHIEEYFAGEDSNIPDVLKWGATKTKFGGGLVAKVLHKTIRSNIESMARQFIIGQEAREAVKGIKKLRKDGFAFVLDLLGEATVSEEESAAYRDGYLEVLDAIHKELDKWTPLDGGEGDLDWGNAPKVNVAVKPSAFYSQSKPVDPEGTVDGMVHSIEPVYRKVMEMGGFMCIDMEQLKYKEATVELYKRLRLKYPDYPHLGIVFQAYLKTVDEDVRLLIDWAREVNLPISIRLVKGAYWDYETVLAKQNDWPVPVWTHKPESDMAHERVARYILENHDICHFACASHNIRTISAVMENAAELNVPEDRYEFQVLYGMAEPVRKGLKNVAKRVRLYCPYGDLLPGMAYLVRRLLENTANESFLKQTFADEADMDRLLENPQETLRRQLENACRTEPAERDGLPRFRNFPPSDFTVPAEREAFPASIARLRAAMGQQVPLYINGQDVVTDDTLDSYNPANPAEVIGSVCQAGVAEVDAAVEAAREAYLSWRDVLPEERAGILLKAAAHLKANIHDMAALQVLEVGKQWDQAQADVGEAIDFLEYYAREMIRLGKPRRMGRAPGEMSHLFYQGKGVAAVIAPWNFPMAISVGMVSAAIVCGNPVVYKPAGASSCVGRAIVDMWKAAGLPNGVFNYCPGRGSVMGDHLVDHPDVAVIAFTGSMEVGLRIQERAAVVQPGQQQCKRVIAEMGGKNATIIDDDADLDEAVLGVLYSAFGFQGQKCSACSRVIVLDAIYDRFVGRLTRAAKSIRLGPSENPANYMGPVVDKGAQENVLRYVRIAEEEGRVLVKRNVSDDLKATGGCYVPLTIVENITKEHRIAQEEVFGPVLAVMRAKDMDEALDIANSTRFALTGAVYSRSPHNLERASREFRVGNLYLNKHSVGALERHAFGGFKMSGVGSKSGGPDYLLQFMDPRIVCENTMRRGFAPIEEDDDWLS</sequence>